<dbReference type="EMBL" id="JAAVNE010000046">
    <property type="protein sequence ID" value="NKC33500.1"/>
    <property type="molecule type" value="Genomic_DNA"/>
</dbReference>
<protein>
    <submittedName>
        <fullName evidence="1">Uncharacterized protein</fullName>
    </submittedName>
</protein>
<organism evidence="1 2">
    <name type="scientific">Falsiroseomonas selenitidurans</name>
    <dbReference type="NCBI Taxonomy" id="2716335"/>
    <lineage>
        <taxon>Bacteria</taxon>
        <taxon>Pseudomonadati</taxon>
        <taxon>Pseudomonadota</taxon>
        <taxon>Alphaproteobacteria</taxon>
        <taxon>Acetobacterales</taxon>
        <taxon>Roseomonadaceae</taxon>
        <taxon>Falsiroseomonas</taxon>
    </lineage>
</organism>
<evidence type="ECO:0000313" key="2">
    <source>
        <dbReference type="Proteomes" id="UP000787635"/>
    </source>
</evidence>
<accession>A0ABX1E8F6</accession>
<proteinExistence type="predicted"/>
<gene>
    <name evidence="1" type="ORF">HEQ75_21740</name>
</gene>
<reference evidence="1 2" key="1">
    <citation type="submission" date="2020-03" db="EMBL/GenBank/DDBJ databases">
        <title>Roseomonas selenitidurans sp. nov. isolated from urban soil.</title>
        <authorList>
            <person name="Liu H."/>
        </authorList>
    </citation>
    <scope>NUCLEOTIDE SEQUENCE [LARGE SCALE GENOMIC DNA]</scope>
    <source>
        <strain evidence="1 2">BU-1</strain>
    </source>
</reference>
<comment type="caution">
    <text evidence="1">The sequence shown here is derived from an EMBL/GenBank/DDBJ whole genome shotgun (WGS) entry which is preliminary data.</text>
</comment>
<sequence>MVVRIGMAQAGQSLTQHVRQFGDAARQVVAAAVEGATIGARDELRQQLGSRFRGNRTPTLVTAKFYPPRDDKPPVGWIFPRDATANRILTGHRGALIEPKKPGTTLAIPTRHVPLVRGRRPMTPDEVQRHFGEKLDLVPRPRGSTGRAWGMLVLRQQTVGRSGKVRRATPGRRRQGRGPKMIVMFFLVPAVRLPARYKPEAVMQNWQALLPSLADRAARAMGLGR</sequence>
<dbReference type="Pfam" id="PF20039">
    <property type="entry name" value="DUF6441"/>
    <property type="match status" value="1"/>
</dbReference>
<dbReference type="RefSeq" id="WP_168034226.1">
    <property type="nucleotide sequence ID" value="NZ_JAAVNE010000046.1"/>
</dbReference>
<dbReference type="Proteomes" id="UP000787635">
    <property type="component" value="Unassembled WGS sequence"/>
</dbReference>
<keyword evidence="2" id="KW-1185">Reference proteome</keyword>
<dbReference type="InterPro" id="IPR045622">
    <property type="entry name" value="DUF6441"/>
</dbReference>
<evidence type="ECO:0000313" key="1">
    <source>
        <dbReference type="EMBL" id="NKC33500.1"/>
    </source>
</evidence>
<name>A0ABX1E8F6_9PROT</name>